<proteinExistence type="predicted"/>
<keyword evidence="4" id="KW-1185">Reference proteome</keyword>
<name>A0AAP9DZX1_PANTH</name>
<organism evidence="2 3">
    <name type="scientific">Paenibacillus thiaminolyticus</name>
    <name type="common">Bacillus thiaminolyticus</name>
    <dbReference type="NCBI Taxonomy" id="49283"/>
    <lineage>
        <taxon>Bacteria</taxon>
        <taxon>Bacillati</taxon>
        <taxon>Bacillota</taxon>
        <taxon>Bacilli</taxon>
        <taxon>Bacillales</taxon>
        <taxon>Paenibacillaceae</taxon>
        <taxon>Paenibacillus</taxon>
    </lineage>
</organism>
<gene>
    <name evidence="2" type="ORF">FLT43_28500</name>
    <name evidence="1" type="ORF">M5W83_04380</name>
</gene>
<dbReference type="AlphaFoldDB" id="A0AAP9DZX1"/>
<evidence type="ECO:0000313" key="2">
    <source>
        <dbReference type="EMBL" id="QDM46968.1"/>
    </source>
</evidence>
<dbReference type="GeneID" id="76999904"/>
<dbReference type="EMBL" id="JAMDMM010000011">
    <property type="protein sequence ID" value="MCY9606396.1"/>
    <property type="molecule type" value="Genomic_DNA"/>
</dbReference>
<evidence type="ECO:0000313" key="1">
    <source>
        <dbReference type="EMBL" id="MCY9606396.1"/>
    </source>
</evidence>
<evidence type="ECO:0000313" key="4">
    <source>
        <dbReference type="Proteomes" id="UP001209276"/>
    </source>
</evidence>
<accession>A0AAP9DZX1</accession>
<dbReference type="Proteomes" id="UP001209276">
    <property type="component" value="Unassembled WGS sequence"/>
</dbReference>
<reference evidence="2 3" key="1">
    <citation type="submission" date="2019-07" db="EMBL/GenBank/DDBJ databases">
        <title>Paenibacillus thiaminolyticus NRRL B-4156.</title>
        <authorList>
            <person name="Hehnly C."/>
            <person name="Zhang L."/>
        </authorList>
    </citation>
    <scope>NUCLEOTIDE SEQUENCE [LARGE SCALE GENOMIC DNA]</scope>
    <source>
        <strain evidence="2 3">NRRL B-4156</strain>
    </source>
</reference>
<protein>
    <submittedName>
        <fullName evidence="2">Uncharacterized protein</fullName>
    </submittedName>
</protein>
<dbReference type="RefSeq" id="WP_127510983.1">
    <property type="nucleotide sequence ID" value="NZ_CABMNB010000001.1"/>
</dbReference>
<dbReference type="EMBL" id="CP041405">
    <property type="protein sequence ID" value="QDM46968.1"/>
    <property type="molecule type" value="Genomic_DNA"/>
</dbReference>
<reference evidence="1 4" key="2">
    <citation type="submission" date="2022-05" db="EMBL/GenBank/DDBJ databases">
        <title>Genome Sequencing of Bee-Associated Microbes.</title>
        <authorList>
            <person name="Dunlap C."/>
        </authorList>
    </citation>
    <scope>NUCLEOTIDE SEQUENCE [LARGE SCALE GENOMIC DNA]</scope>
    <source>
        <strain evidence="1 4">NRRL B-14613</strain>
    </source>
</reference>
<dbReference type="Proteomes" id="UP000315377">
    <property type="component" value="Chromosome"/>
</dbReference>
<evidence type="ECO:0000313" key="3">
    <source>
        <dbReference type="Proteomes" id="UP000315377"/>
    </source>
</evidence>
<sequence length="156" mass="16515">MIEGNGATNAVTTRNSFNNTKLLTDTSLTSIFTLRNNASFQSKQNRVRVRLDFLSLLGTANQNIFYTIVKNATLGGTPSFTNISPNTSVISVDVSGTSVTNGTTLITFAAQSPGSAQIPLSELEIEINPGDTFTFAAQSTGATTSASAAISWLELW</sequence>